<keyword evidence="2" id="KW-1185">Reference proteome</keyword>
<accession>A0ACC8ELG1</accession>
<evidence type="ECO:0000313" key="2">
    <source>
        <dbReference type="Proteomes" id="UP000250078"/>
    </source>
</evidence>
<dbReference type="Proteomes" id="UP000250078">
    <property type="component" value="Unassembled WGS sequence"/>
</dbReference>
<evidence type="ECO:0000313" key="1">
    <source>
        <dbReference type="EMBL" id="OCK87081.1"/>
    </source>
</evidence>
<proteinExistence type="predicted"/>
<organism evidence="1 2">
    <name type="scientific">Cenococcum geophilum 1.58</name>
    <dbReference type="NCBI Taxonomy" id="794803"/>
    <lineage>
        <taxon>Eukaryota</taxon>
        <taxon>Fungi</taxon>
        <taxon>Dikarya</taxon>
        <taxon>Ascomycota</taxon>
        <taxon>Pezizomycotina</taxon>
        <taxon>Dothideomycetes</taxon>
        <taxon>Pleosporomycetidae</taxon>
        <taxon>Gloniales</taxon>
        <taxon>Gloniaceae</taxon>
        <taxon>Cenococcum</taxon>
    </lineage>
</organism>
<sequence length="58" mass="6741">IRKLCSWGGWSLEFNSLTIMRYLLGRNDDLVKSYEDYINPRAQKGTLYPYCGRSCNCA</sequence>
<gene>
    <name evidence="1" type="ORF">K441DRAFT_595836</name>
</gene>
<dbReference type="EMBL" id="KV748270">
    <property type="protein sequence ID" value="OCK87081.1"/>
    <property type="molecule type" value="Genomic_DNA"/>
</dbReference>
<protein>
    <submittedName>
        <fullName evidence="1">Uncharacterized protein</fullName>
    </submittedName>
</protein>
<feature type="non-terminal residue" evidence="1">
    <location>
        <position position="1"/>
    </location>
</feature>
<name>A0ACC8ELG1_9PEZI</name>
<reference evidence="1 2" key="1">
    <citation type="journal article" date="2016" name="Nat. Commun.">
        <title>Ectomycorrhizal ecology is imprinted in the genome of the dominant symbiotic fungus Cenococcum geophilum.</title>
        <authorList>
            <consortium name="DOE Joint Genome Institute"/>
            <person name="Peter M."/>
            <person name="Kohler A."/>
            <person name="Ohm R.A."/>
            <person name="Kuo A."/>
            <person name="Krutzmann J."/>
            <person name="Morin E."/>
            <person name="Arend M."/>
            <person name="Barry K.W."/>
            <person name="Binder M."/>
            <person name="Choi C."/>
            <person name="Clum A."/>
            <person name="Copeland A."/>
            <person name="Grisel N."/>
            <person name="Haridas S."/>
            <person name="Kipfer T."/>
            <person name="LaButti K."/>
            <person name="Lindquist E."/>
            <person name="Lipzen A."/>
            <person name="Maire R."/>
            <person name="Meier B."/>
            <person name="Mihaltcheva S."/>
            <person name="Molinier V."/>
            <person name="Murat C."/>
            <person name="Poggeler S."/>
            <person name="Quandt C.A."/>
            <person name="Sperisen C."/>
            <person name="Tritt A."/>
            <person name="Tisserant E."/>
            <person name="Crous P.W."/>
            <person name="Henrissat B."/>
            <person name="Nehls U."/>
            <person name="Egli S."/>
            <person name="Spatafora J.W."/>
            <person name="Grigoriev I.V."/>
            <person name="Martin F.M."/>
        </authorList>
    </citation>
    <scope>NUCLEOTIDE SEQUENCE [LARGE SCALE GENOMIC DNA]</scope>
    <source>
        <strain evidence="1 2">1.58</strain>
    </source>
</reference>